<feature type="transmembrane region" description="Helical" evidence="1">
    <location>
        <begin position="79"/>
        <end position="101"/>
    </location>
</feature>
<keyword evidence="1" id="KW-0472">Membrane</keyword>
<proteinExistence type="predicted"/>
<keyword evidence="1" id="KW-1133">Transmembrane helix</keyword>
<dbReference type="AlphaFoldDB" id="A0A223NTQ9"/>
<reference evidence="2 3" key="1">
    <citation type="submission" date="2017-08" db="EMBL/GenBank/DDBJ databases">
        <title>Complete genome sequence of Mucilaginibacter sp. strain BJC16-A31.</title>
        <authorList>
            <consortium name="Henan University of Science and Technology"/>
            <person name="You X."/>
        </authorList>
    </citation>
    <scope>NUCLEOTIDE SEQUENCE [LARGE SCALE GENOMIC DNA]</scope>
    <source>
        <strain evidence="2 3">BJC16-A31</strain>
    </source>
</reference>
<dbReference type="EMBL" id="CP022743">
    <property type="protein sequence ID" value="ASU33064.1"/>
    <property type="molecule type" value="Genomic_DNA"/>
</dbReference>
<dbReference type="RefSeq" id="WP_094569575.1">
    <property type="nucleotide sequence ID" value="NZ_CP022743.1"/>
</dbReference>
<feature type="transmembrane region" description="Helical" evidence="1">
    <location>
        <begin position="7"/>
        <end position="29"/>
    </location>
</feature>
<dbReference type="Proteomes" id="UP000215002">
    <property type="component" value="Chromosome"/>
</dbReference>
<sequence>MRGILKALTIFLLFFAVLVIVGLPLSGIFTGNTSHHHYNHAVSAIGVSHQQYFEHGLHDISFDFIIKRHLSTPPVLLKIGAVAVICLLFSLFCISSGLLAIKFFRFNFSFGKTPFQAPQLFLVLQTFLI</sequence>
<name>A0A223NTQ9_9SPHI</name>
<organism evidence="2 3">
    <name type="scientific">Mucilaginibacter xinganensis</name>
    <dbReference type="NCBI Taxonomy" id="1234841"/>
    <lineage>
        <taxon>Bacteria</taxon>
        <taxon>Pseudomonadati</taxon>
        <taxon>Bacteroidota</taxon>
        <taxon>Sphingobacteriia</taxon>
        <taxon>Sphingobacteriales</taxon>
        <taxon>Sphingobacteriaceae</taxon>
        <taxon>Mucilaginibacter</taxon>
    </lineage>
</organism>
<evidence type="ECO:0000256" key="1">
    <source>
        <dbReference type="SAM" id="Phobius"/>
    </source>
</evidence>
<keyword evidence="3" id="KW-1185">Reference proteome</keyword>
<evidence type="ECO:0000313" key="2">
    <source>
        <dbReference type="EMBL" id="ASU33064.1"/>
    </source>
</evidence>
<protein>
    <submittedName>
        <fullName evidence="2">Uncharacterized protein</fullName>
    </submittedName>
</protein>
<dbReference type="OrthoDB" id="9925428at2"/>
<keyword evidence="1" id="KW-0812">Transmembrane</keyword>
<evidence type="ECO:0000313" key="3">
    <source>
        <dbReference type="Proteomes" id="UP000215002"/>
    </source>
</evidence>
<dbReference type="KEGG" id="muc:MuYL_1164"/>
<accession>A0A223NTQ9</accession>
<gene>
    <name evidence="2" type="ORF">MuYL_1164</name>
</gene>